<feature type="region of interest" description="Disordered" evidence="1">
    <location>
        <begin position="44"/>
        <end position="98"/>
    </location>
</feature>
<organism evidence="2 3">
    <name type="scientific">Ladona fulva</name>
    <name type="common">Scarce chaser dragonfly</name>
    <name type="synonym">Libellula fulva</name>
    <dbReference type="NCBI Taxonomy" id="123851"/>
    <lineage>
        <taxon>Eukaryota</taxon>
        <taxon>Metazoa</taxon>
        <taxon>Ecdysozoa</taxon>
        <taxon>Arthropoda</taxon>
        <taxon>Hexapoda</taxon>
        <taxon>Insecta</taxon>
        <taxon>Pterygota</taxon>
        <taxon>Palaeoptera</taxon>
        <taxon>Odonata</taxon>
        <taxon>Epiprocta</taxon>
        <taxon>Anisoptera</taxon>
        <taxon>Libelluloidea</taxon>
        <taxon>Libellulidae</taxon>
        <taxon>Ladona</taxon>
    </lineage>
</organism>
<dbReference type="EMBL" id="KZ308195">
    <property type="protein sequence ID" value="KAG8224401.1"/>
    <property type="molecule type" value="Genomic_DNA"/>
</dbReference>
<evidence type="ECO:0000313" key="2">
    <source>
        <dbReference type="EMBL" id="KAG8224401.1"/>
    </source>
</evidence>
<proteinExistence type="predicted"/>
<evidence type="ECO:0000256" key="1">
    <source>
        <dbReference type="SAM" id="MobiDB-lite"/>
    </source>
</evidence>
<dbReference type="Proteomes" id="UP000792457">
    <property type="component" value="Unassembled WGS sequence"/>
</dbReference>
<dbReference type="OrthoDB" id="9880600at2759"/>
<reference evidence="2" key="1">
    <citation type="submission" date="2013-04" db="EMBL/GenBank/DDBJ databases">
        <authorList>
            <person name="Qu J."/>
            <person name="Murali S.C."/>
            <person name="Bandaranaike D."/>
            <person name="Bellair M."/>
            <person name="Blankenburg K."/>
            <person name="Chao H."/>
            <person name="Dinh H."/>
            <person name="Doddapaneni H."/>
            <person name="Downs B."/>
            <person name="Dugan-Rocha S."/>
            <person name="Elkadiri S."/>
            <person name="Gnanaolivu R.D."/>
            <person name="Hernandez B."/>
            <person name="Javaid M."/>
            <person name="Jayaseelan J.C."/>
            <person name="Lee S."/>
            <person name="Li M."/>
            <person name="Ming W."/>
            <person name="Munidasa M."/>
            <person name="Muniz J."/>
            <person name="Nguyen L."/>
            <person name="Ongeri F."/>
            <person name="Osuji N."/>
            <person name="Pu L.-L."/>
            <person name="Puazo M."/>
            <person name="Qu C."/>
            <person name="Quiroz J."/>
            <person name="Raj R."/>
            <person name="Weissenberger G."/>
            <person name="Xin Y."/>
            <person name="Zou X."/>
            <person name="Han Y."/>
            <person name="Richards S."/>
            <person name="Worley K."/>
            <person name="Muzny D."/>
            <person name="Gibbs R."/>
        </authorList>
    </citation>
    <scope>NUCLEOTIDE SEQUENCE</scope>
    <source>
        <strain evidence="2">Sampled in the wild</strain>
    </source>
</reference>
<evidence type="ECO:0000313" key="3">
    <source>
        <dbReference type="Proteomes" id="UP000792457"/>
    </source>
</evidence>
<feature type="compositionally biased region" description="Polar residues" evidence="1">
    <location>
        <begin position="44"/>
        <end position="58"/>
    </location>
</feature>
<name>A0A8K0JXC1_LADFU</name>
<accession>A0A8K0JXC1</accession>
<comment type="caution">
    <text evidence="2">The sequence shown here is derived from an EMBL/GenBank/DDBJ whole genome shotgun (WGS) entry which is preliminary data.</text>
</comment>
<sequence>MHDPVDCVRNIHCIGAPISSGPPSIPEQLNSGLAAGSSTTALVRASSGNPVGQSNPSYYATERPDTPVSIRGPAARGGSNAIPEGSLEESIEDSPGGRLMRIDSIDSEAYERYTFAFSVEVVFRHSIHTEETLLGTQRVNDIPRNLSFQPMPASNADLKSQESKRLRNNRADNDLIPAQDRTVNVDMFAKCEATLNFFTYVCALRRNIRLSNEDC</sequence>
<reference evidence="2" key="2">
    <citation type="submission" date="2017-10" db="EMBL/GenBank/DDBJ databases">
        <title>Ladona fulva Genome sequencing and assembly.</title>
        <authorList>
            <person name="Murali S."/>
            <person name="Richards S."/>
            <person name="Bandaranaike D."/>
            <person name="Bellair M."/>
            <person name="Blankenburg K."/>
            <person name="Chao H."/>
            <person name="Dinh H."/>
            <person name="Doddapaneni H."/>
            <person name="Dugan-Rocha S."/>
            <person name="Elkadiri S."/>
            <person name="Gnanaolivu R."/>
            <person name="Hernandez B."/>
            <person name="Skinner E."/>
            <person name="Javaid M."/>
            <person name="Lee S."/>
            <person name="Li M."/>
            <person name="Ming W."/>
            <person name="Munidasa M."/>
            <person name="Muniz J."/>
            <person name="Nguyen L."/>
            <person name="Hughes D."/>
            <person name="Osuji N."/>
            <person name="Pu L.-L."/>
            <person name="Puazo M."/>
            <person name="Qu C."/>
            <person name="Quiroz J."/>
            <person name="Raj R."/>
            <person name="Weissenberger G."/>
            <person name="Xin Y."/>
            <person name="Zou X."/>
            <person name="Han Y."/>
            <person name="Worley K."/>
            <person name="Muzny D."/>
            <person name="Gibbs R."/>
        </authorList>
    </citation>
    <scope>NUCLEOTIDE SEQUENCE</scope>
    <source>
        <strain evidence="2">Sampled in the wild</strain>
    </source>
</reference>
<dbReference type="AlphaFoldDB" id="A0A8K0JXC1"/>
<protein>
    <submittedName>
        <fullName evidence="2">Uncharacterized protein</fullName>
    </submittedName>
</protein>
<gene>
    <name evidence="2" type="ORF">J437_LFUL004007</name>
</gene>
<keyword evidence="3" id="KW-1185">Reference proteome</keyword>